<reference evidence="2 3" key="1">
    <citation type="journal article" date="2023" name="IScience">
        <title>Expanded male sex-determining region conserved during the evolution of homothallism in the green alga Volvox.</title>
        <authorList>
            <person name="Yamamoto K."/>
            <person name="Matsuzaki R."/>
            <person name="Mahakham W."/>
            <person name="Heman W."/>
            <person name="Sekimoto H."/>
            <person name="Kawachi M."/>
            <person name="Minakuchi Y."/>
            <person name="Toyoda A."/>
            <person name="Nozaki H."/>
        </authorList>
    </citation>
    <scope>NUCLEOTIDE SEQUENCE [LARGE SCALE GENOMIC DNA]</scope>
    <source>
        <strain evidence="2 3">NIES-4468</strain>
    </source>
</reference>
<proteinExistence type="predicted"/>
<feature type="compositionally biased region" description="Low complexity" evidence="1">
    <location>
        <begin position="194"/>
        <end position="214"/>
    </location>
</feature>
<evidence type="ECO:0000313" key="2">
    <source>
        <dbReference type="EMBL" id="GLI61088.1"/>
    </source>
</evidence>
<feature type="region of interest" description="Disordered" evidence="1">
    <location>
        <begin position="159"/>
        <end position="233"/>
    </location>
</feature>
<feature type="compositionally biased region" description="Pro residues" evidence="1">
    <location>
        <begin position="159"/>
        <end position="172"/>
    </location>
</feature>
<accession>A0ABQ5RUX9</accession>
<dbReference type="EMBL" id="BSDZ01000009">
    <property type="protein sequence ID" value="GLI61088.1"/>
    <property type="molecule type" value="Genomic_DNA"/>
</dbReference>
<dbReference type="PANTHER" id="PTHR15907">
    <property type="entry name" value="DUF614 FAMILY PROTEIN-RELATED"/>
    <property type="match status" value="1"/>
</dbReference>
<name>A0ABQ5RUX9_9CHLO</name>
<evidence type="ECO:0000256" key="1">
    <source>
        <dbReference type="SAM" id="MobiDB-lite"/>
    </source>
</evidence>
<dbReference type="Pfam" id="PF04749">
    <property type="entry name" value="PLAC8"/>
    <property type="match status" value="1"/>
</dbReference>
<evidence type="ECO:0000313" key="3">
    <source>
        <dbReference type="Proteomes" id="UP001165090"/>
    </source>
</evidence>
<dbReference type="InterPro" id="IPR006461">
    <property type="entry name" value="PLAC_motif_containing"/>
</dbReference>
<keyword evidence="3" id="KW-1185">Reference proteome</keyword>
<dbReference type="NCBIfam" id="TIGR01571">
    <property type="entry name" value="A_thal_Cys_rich"/>
    <property type="match status" value="1"/>
</dbReference>
<dbReference type="Proteomes" id="UP001165090">
    <property type="component" value="Unassembled WGS sequence"/>
</dbReference>
<protein>
    <submittedName>
        <fullName evidence="2">Uncharacterized protein</fullName>
    </submittedName>
</protein>
<gene>
    <name evidence="2" type="ORF">VaNZ11_003303</name>
</gene>
<sequence length="233" mass="24900">MRPAVKGDWSSGLCECCAAPGGCGTCCYAYCCPCCQYGQNIARMPAGEVCCGGNCYGACLCYFIAMEFGVCCFVHCCARSWLRKKYSIPGDPCQDCCAALCCAPCAMCQEHRELTIRSQSDKIAQDKAVPNGVAAPPVMMMTVPPPAAPVPYAQPPQAYAPPPQQAYPPPPQQAYAPALPVYAPPSAYPPPQQPYMAAAPPAYQQPYPQPVYVQDQQGYGGKHKRRGSSSSDD</sequence>
<organism evidence="2 3">
    <name type="scientific">Volvox africanus</name>
    <dbReference type="NCBI Taxonomy" id="51714"/>
    <lineage>
        <taxon>Eukaryota</taxon>
        <taxon>Viridiplantae</taxon>
        <taxon>Chlorophyta</taxon>
        <taxon>core chlorophytes</taxon>
        <taxon>Chlorophyceae</taxon>
        <taxon>CS clade</taxon>
        <taxon>Chlamydomonadales</taxon>
        <taxon>Volvocaceae</taxon>
        <taxon>Volvox</taxon>
    </lineage>
</organism>
<feature type="compositionally biased region" description="Pro residues" evidence="1">
    <location>
        <begin position="182"/>
        <end position="193"/>
    </location>
</feature>
<comment type="caution">
    <text evidence="2">The sequence shown here is derived from an EMBL/GenBank/DDBJ whole genome shotgun (WGS) entry which is preliminary data.</text>
</comment>